<evidence type="ECO:0000313" key="3">
    <source>
        <dbReference type="EMBL" id="ABV98751.1"/>
    </source>
</evidence>
<dbReference type="InterPro" id="IPR011050">
    <property type="entry name" value="Pectin_lyase_fold/virulence"/>
</dbReference>
<dbReference type="SUPFAM" id="SSF51126">
    <property type="entry name" value="Pectin lyase-like"/>
    <property type="match status" value="1"/>
</dbReference>
<reference evidence="3" key="1">
    <citation type="submission" date="2007-10" db="EMBL/GenBank/DDBJ databases">
        <title>Complete sequence of Salinispora arenicola CNS-205.</title>
        <authorList>
            <consortium name="US DOE Joint Genome Institute"/>
            <person name="Copeland A."/>
            <person name="Lucas S."/>
            <person name="Lapidus A."/>
            <person name="Barry K."/>
            <person name="Glavina del Rio T."/>
            <person name="Dalin E."/>
            <person name="Tice H."/>
            <person name="Pitluck S."/>
            <person name="Foster B."/>
            <person name="Schmutz J."/>
            <person name="Larimer F."/>
            <person name="Land M."/>
            <person name="Hauser L."/>
            <person name="Kyrpides N."/>
            <person name="Ivanova N."/>
            <person name="Jensen P.R."/>
            <person name="Moore B.S."/>
            <person name="Penn K."/>
            <person name="Jenkins C."/>
            <person name="Udwary D."/>
            <person name="Xiang L."/>
            <person name="Gontang E."/>
            <person name="Richardson P."/>
        </authorList>
    </citation>
    <scope>NUCLEOTIDE SEQUENCE [LARGE SCALE GENOMIC DNA]</scope>
    <source>
        <strain evidence="3">CNS-205</strain>
    </source>
</reference>
<evidence type="ECO:0000256" key="2">
    <source>
        <dbReference type="SAM" id="Phobius"/>
    </source>
</evidence>
<accession>A8M6N1</accession>
<keyword evidence="2" id="KW-0812">Transmembrane</keyword>
<dbReference type="EMBL" id="CP000850">
    <property type="protein sequence ID" value="ABV98751.1"/>
    <property type="molecule type" value="Genomic_DNA"/>
</dbReference>
<dbReference type="eggNOG" id="COG3210">
    <property type="taxonomic scope" value="Bacteria"/>
</dbReference>
<protein>
    <submittedName>
        <fullName evidence="3">Parallel beta-helix repeat</fullName>
    </submittedName>
</protein>
<dbReference type="OrthoDB" id="3399438at2"/>
<gene>
    <name evidence="3" type="ordered locus">Sare_2925</name>
</gene>
<dbReference type="STRING" id="391037.Sare_2925"/>
<dbReference type="SMART" id="SM00710">
    <property type="entry name" value="PbH1"/>
    <property type="match status" value="6"/>
</dbReference>
<dbReference type="InterPro" id="IPR006626">
    <property type="entry name" value="PbH1"/>
</dbReference>
<dbReference type="AlphaFoldDB" id="A8M6N1"/>
<dbReference type="PATRIC" id="fig|391037.6.peg.2958"/>
<feature type="region of interest" description="Disordered" evidence="1">
    <location>
        <begin position="65"/>
        <end position="93"/>
    </location>
</feature>
<feature type="compositionally biased region" description="Basic and acidic residues" evidence="1">
    <location>
        <begin position="65"/>
        <end position="90"/>
    </location>
</feature>
<sequence>MTHQHHTHEPAPERPVGRRARSRWAVGLAGVTGLALAAVGVSATPAADTVGRALGVAGDKAFADEYRDDGEHDRGKGRDDRNAKTKEKPRGIPVPCDADRLIAEITFANARGGGVLDLAPECTYTLTTAIDGAGLPAITAPITLNGGTHTTITRAATAADQFRILTVGTGGDLTLHHLKITGGRTADDGGGILVNAGGSVATKDSKIVHNVASGMGGGIANNGLSTIEHTMVGRNTATGSGAVLNNGVLVVNTSQISFNSAAQDAGIGSFSGSSTQIDKSVIVGNCAESGAGAILVGSGSTGRVTDTRITKNTTSGDGAISVIGPLTLKRVVLDDNTSTSLNGGALFIGGGFPVGPTVTVEDSHIKNNSAGANGGAAFNQGVLILRRTKVAGNLAGDQGGGILNAAMGTVRLFDTKVTKNIAVADGGGIFNDGGTVELNTATGTVVARNRPNNCVGVTGCAG</sequence>
<keyword evidence="2" id="KW-0472">Membrane</keyword>
<feature type="region of interest" description="Disordered" evidence="1">
    <location>
        <begin position="1"/>
        <end position="20"/>
    </location>
</feature>
<name>A8M6N1_SALAI</name>
<feature type="compositionally biased region" description="Basic and acidic residues" evidence="1">
    <location>
        <begin position="7"/>
        <end position="16"/>
    </location>
</feature>
<keyword evidence="2" id="KW-1133">Transmembrane helix</keyword>
<organism evidence="3">
    <name type="scientific">Salinispora arenicola (strain CNS-205)</name>
    <dbReference type="NCBI Taxonomy" id="391037"/>
    <lineage>
        <taxon>Bacteria</taxon>
        <taxon>Bacillati</taxon>
        <taxon>Actinomycetota</taxon>
        <taxon>Actinomycetes</taxon>
        <taxon>Micromonosporales</taxon>
        <taxon>Micromonosporaceae</taxon>
        <taxon>Salinispora</taxon>
    </lineage>
</organism>
<dbReference type="KEGG" id="saq:Sare_2925"/>
<dbReference type="HOGENOM" id="CLU_027862_0_0_11"/>
<proteinExistence type="predicted"/>
<feature type="transmembrane region" description="Helical" evidence="2">
    <location>
        <begin position="24"/>
        <end position="43"/>
    </location>
</feature>
<evidence type="ECO:0000256" key="1">
    <source>
        <dbReference type="SAM" id="MobiDB-lite"/>
    </source>
</evidence>